<dbReference type="PANTHER" id="PTHR36842">
    <property type="entry name" value="PROTEIN TOLB HOMOLOG"/>
    <property type="match status" value="1"/>
</dbReference>
<sequence precursor="true">MLKRLVLLFVSAFLLTSPAHAALELVLTGGIDSARPVAVAPFKWTGEGQLPQDVAEIISSDLLRSGKFKPLTRQQMPQSPSTSAEINFGPWASQGVEAVVVGSIEPAGGGYQIRFELVDVLKGQALKAMGGDANGYVLDSRTATVPAAQLRQFAHRISDIVYERLTGERGAFLTRLAYVAIERGTQYPYQLRISDYDGYNEKTLLRSREPLMSPSWSPDGSKLAYVSFENQRPEIYVQDIYTQQRSLLTSFRGINGAPKWSPDGSRLAVVLSKDGQPDIYIIDVASKQLRRVTDSRSIDTEPAWQDSQTLLFTSERGGKPQIYSVNLASGMTRRMTWEGESNQGSSVTPDGKSMVVVTRMQGQYRIARQDLESGGLMVLSQSALDESPSVAPNGSMIIYTTVYQGKKSLALVSTDGRFRAVLPTSTGEVRAPAWSPFLN</sequence>
<comment type="function">
    <text evidence="5">Part of the Tol-Pal system, which plays a role in outer membrane invagination during cell division and is important for maintaining outer membrane integrity.</text>
</comment>
<dbReference type="AlphaFoldDB" id="N9VA50"/>
<dbReference type="HAMAP" id="MF_00671">
    <property type="entry name" value="TolB"/>
    <property type="match status" value="1"/>
</dbReference>
<keyword evidence="8" id="KW-1185">Reference proteome</keyword>
<dbReference type="Proteomes" id="UP000023775">
    <property type="component" value="Unassembled WGS sequence"/>
</dbReference>
<comment type="subunit">
    <text evidence="5">The Tol-Pal system is composed of five core proteins: the inner membrane proteins TolA, TolQ and TolR, the periplasmic protein TolB and the outer membrane protein Pal. They form a network linking the inner and outer membranes and the peptidoglycan layer.</text>
</comment>
<keyword evidence="5" id="KW-0131">Cell cycle</keyword>
<name>N9VA50_9GAMM</name>
<accession>N9VA50</accession>
<dbReference type="SUPFAM" id="SSF69304">
    <property type="entry name" value="Tricorn protease N-terminal domain"/>
    <property type="match status" value="1"/>
</dbReference>
<protein>
    <recommendedName>
        <fullName evidence="5">Tol-Pal system protein TolB</fullName>
    </recommendedName>
</protein>
<evidence type="ECO:0000313" key="8">
    <source>
        <dbReference type="Proteomes" id="UP000023775"/>
    </source>
</evidence>
<feature type="chain" id="PRO_5009018756" description="Tol-Pal system protein TolB" evidence="5">
    <location>
        <begin position="22"/>
        <end position="439"/>
    </location>
</feature>
<keyword evidence="4 5" id="KW-0574">Periplasm</keyword>
<dbReference type="EMBL" id="APVG01000021">
    <property type="protein sequence ID" value="ENY72127.1"/>
    <property type="molecule type" value="Genomic_DNA"/>
</dbReference>
<evidence type="ECO:0000256" key="2">
    <source>
        <dbReference type="ARBA" id="ARBA00009820"/>
    </source>
</evidence>
<dbReference type="InterPro" id="IPR014167">
    <property type="entry name" value="Tol-Pal_TolB"/>
</dbReference>
<dbReference type="InterPro" id="IPR011659">
    <property type="entry name" value="WD40"/>
</dbReference>
<evidence type="ECO:0000313" key="7">
    <source>
        <dbReference type="EMBL" id="ENY72127.1"/>
    </source>
</evidence>
<dbReference type="PANTHER" id="PTHR36842:SF1">
    <property type="entry name" value="PROTEIN TOLB"/>
    <property type="match status" value="1"/>
</dbReference>
<dbReference type="NCBIfam" id="TIGR02800">
    <property type="entry name" value="propeller_TolB"/>
    <property type="match status" value="1"/>
</dbReference>
<organism evidence="7 8">
    <name type="scientific">Aeromonas diversa CDC 2478-85</name>
    <dbReference type="NCBI Taxonomy" id="1268237"/>
    <lineage>
        <taxon>Bacteria</taxon>
        <taxon>Pseudomonadati</taxon>
        <taxon>Pseudomonadota</taxon>
        <taxon>Gammaproteobacteria</taxon>
        <taxon>Aeromonadales</taxon>
        <taxon>Aeromonadaceae</taxon>
        <taxon>Aeromonas</taxon>
    </lineage>
</organism>
<comment type="subcellular location">
    <subcellularLocation>
        <location evidence="1 5">Periplasm</location>
    </subcellularLocation>
</comment>
<dbReference type="RefSeq" id="WP_005352443.1">
    <property type="nucleotide sequence ID" value="NZ_APVG01000021.1"/>
</dbReference>
<dbReference type="InterPro" id="IPR007195">
    <property type="entry name" value="TolB_N"/>
</dbReference>
<keyword evidence="5" id="KW-0132">Cell division</keyword>
<evidence type="ECO:0000256" key="4">
    <source>
        <dbReference type="ARBA" id="ARBA00022764"/>
    </source>
</evidence>
<comment type="similarity">
    <text evidence="2 5">Belongs to the TolB family.</text>
</comment>
<reference evidence="7 8" key="1">
    <citation type="journal article" date="2013" name="Genome Announc.">
        <title>Draft Genome Sequence of the Aeromonas diversa Type Strain.</title>
        <authorList>
            <person name="Farfan M."/>
            <person name="Spataro N."/>
            <person name="Sanglas A."/>
            <person name="Albarral V."/>
            <person name="Loren J.G."/>
            <person name="Bosch E."/>
            <person name="Fuste M.C."/>
        </authorList>
    </citation>
    <scope>NUCLEOTIDE SEQUENCE [LARGE SCALE GENOMIC DNA]</scope>
    <source>
        <strain evidence="7 8">2478-85</strain>
    </source>
</reference>
<evidence type="ECO:0000256" key="1">
    <source>
        <dbReference type="ARBA" id="ARBA00004418"/>
    </source>
</evidence>
<keyword evidence="3 5" id="KW-0732">Signal</keyword>
<dbReference type="Gene3D" id="3.40.50.10070">
    <property type="entry name" value="TolB, N-terminal domain"/>
    <property type="match status" value="1"/>
</dbReference>
<dbReference type="eggNOG" id="COG0823">
    <property type="taxonomic scope" value="Bacteria"/>
</dbReference>
<proteinExistence type="inferred from homology"/>
<dbReference type="SUPFAM" id="SSF52964">
    <property type="entry name" value="TolB, N-terminal domain"/>
    <property type="match status" value="1"/>
</dbReference>
<comment type="caution">
    <text evidence="7">The sequence shown here is derived from an EMBL/GenBank/DDBJ whole genome shotgun (WGS) entry which is preliminary data.</text>
</comment>
<dbReference type="GO" id="GO:0017038">
    <property type="term" value="P:protein import"/>
    <property type="evidence" value="ECO:0007669"/>
    <property type="project" value="InterPro"/>
</dbReference>
<dbReference type="GO" id="GO:0051301">
    <property type="term" value="P:cell division"/>
    <property type="evidence" value="ECO:0007669"/>
    <property type="project" value="UniProtKB-UniRule"/>
</dbReference>
<dbReference type="Pfam" id="PF07676">
    <property type="entry name" value="PD40"/>
    <property type="match status" value="4"/>
</dbReference>
<dbReference type="GO" id="GO:0042597">
    <property type="term" value="C:periplasmic space"/>
    <property type="evidence" value="ECO:0007669"/>
    <property type="project" value="UniProtKB-SubCell"/>
</dbReference>
<evidence type="ECO:0000256" key="3">
    <source>
        <dbReference type="ARBA" id="ARBA00022729"/>
    </source>
</evidence>
<gene>
    <name evidence="5 7" type="primary">tolB</name>
    <name evidence="7" type="ORF">G114_09614</name>
</gene>
<evidence type="ECO:0000259" key="6">
    <source>
        <dbReference type="Pfam" id="PF04052"/>
    </source>
</evidence>
<feature type="signal peptide" evidence="5">
    <location>
        <begin position="1"/>
        <end position="21"/>
    </location>
</feature>
<dbReference type="InterPro" id="IPR011042">
    <property type="entry name" value="6-blade_b-propeller_TolB-like"/>
</dbReference>
<dbReference type="Pfam" id="PF04052">
    <property type="entry name" value="TolB_N"/>
    <property type="match status" value="1"/>
</dbReference>
<dbReference type="OrthoDB" id="9802240at2"/>
<evidence type="ECO:0000256" key="5">
    <source>
        <dbReference type="HAMAP-Rule" id="MF_00671"/>
    </source>
</evidence>
<dbReference type="Gene3D" id="2.120.10.30">
    <property type="entry name" value="TolB, C-terminal domain"/>
    <property type="match status" value="1"/>
</dbReference>
<feature type="domain" description="TolB N-terminal" evidence="6">
    <location>
        <begin position="24"/>
        <end position="125"/>
    </location>
</feature>
<dbReference type="PATRIC" id="fig|1268237.3.peg.1893"/>